<gene>
    <name evidence="2" type="ORF">VTJ83DRAFT_1868</name>
</gene>
<feature type="compositionally biased region" description="Polar residues" evidence="1">
    <location>
        <begin position="69"/>
        <end position="78"/>
    </location>
</feature>
<sequence length="155" mass="16988">MFKTTIRAGAWRSRFRASSRFLNTRGYATMQERIAMSSERQWQIAAVAVTIPGLMYLRGGSNRRPEPTPSNMTQTMQQMPGKVRESPMAQQAVRTMTQTTPKQQFEAAVEKTQEVIDKSKETAKEMLASAGGGSSASSEPSGQAEAQAKPPEDTA</sequence>
<dbReference type="EMBL" id="JAZGUE010000002">
    <property type="protein sequence ID" value="KAL2269684.1"/>
    <property type="molecule type" value="Genomic_DNA"/>
</dbReference>
<comment type="caution">
    <text evidence="2">The sequence shown here is derived from an EMBL/GenBank/DDBJ whole genome shotgun (WGS) entry which is preliminary data.</text>
</comment>
<evidence type="ECO:0000313" key="2">
    <source>
        <dbReference type="EMBL" id="KAL2269684.1"/>
    </source>
</evidence>
<reference evidence="2 3" key="1">
    <citation type="journal article" date="2024" name="Commun. Biol.">
        <title>Comparative genomic analysis of thermophilic fungi reveals convergent evolutionary adaptations and gene losses.</title>
        <authorList>
            <person name="Steindorff A.S."/>
            <person name="Aguilar-Pontes M.V."/>
            <person name="Robinson A.J."/>
            <person name="Andreopoulos B."/>
            <person name="LaButti K."/>
            <person name="Kuo A."/>
            <person name="Mondo S."/>
            <person name="Riley R."/>
            <person name="Otillar R."/>
            <person name="Haridas S."/>
            <person name="Lipzen A."/>
            <person name="Grimwood J."/>
            <person name="Schmutz J."/>
            <person name="Clum A."/>
            <person name="Reid I.D."/>
            <person name="Moisan M.C."/>
            <person name="Butler G."/>
            <person name="Nguyen T.T.M."/>
            <person name="Dewar K."/>
            <person name="Conant G."/>
            <person name="Drula E."/>
            <person name="Henrissat B."/>
            <person name="Hansel C."/>
            <person name="Singer S."/>
            <person name="Hutchinson M.I."/>
            <person name="de Vries R.P."/>
            <person name="Natvig D.O."/>
            <person name="Powell A.J."/>
            <person name="Tsang A."/>
            <person name="Grigoriev I.V."/>
        </authorList>
    </citation>
    <scope>NUCLEOTIDE SEQUENCE [LARGE SCALE GENOMIC DNA]</scope>
    <source>
        <strain evidence="2 3">ATCC 22073</strain>
    </source>
</reference>
<organism evidence="2 3">
    <name type="scientific">Remersonia thermophila</name>
    <dbReference type="NCBI Taxonomy" id="72144"/>
    <lineage>
        <taxon>Eukaryota</taxon>
        <taxon>Fungi</taxon>
        <taxon>Dikarya</taxon>
        <taxon>Ascomycota</taxon>
        <taxon>Pezizomycotina</taxon>
        <taxon>Sordariomycetes</taxon>
        <taxon>Sordariomycetidae</taxon>
        <taxon>Sordariales</taxon>
        <taxon>Sordariales incertae sedis</taxon>
        <taxon>Remersonia</taxon>
    </lineage>
</organism>
<evidence type="ECO:0000313" key="3">
    <source>
        <dbReference type="Proteomes" id="UP001600064"/>
    </source>
</evidence>
<dbReference type="RefSeq" id="XP_070868408.1">
    <property type="nucleotide sequence ID" value="XM_071008074.1"/>
</dbReference>
<dbReference type="GeneID" id="98122718"/>
<feature type="region of interest" description="Disordered" evidence="1">
    <location>
        <begin position="58"/>
        <end position="88"/>
    </location>
</feature>
<name>A0ABR4DJE6_9PEZI</name>
<accession>A0ABR4DJE6</accession>
<feature type="region of interest" description="Disordered" evidence="1">
    <location>
        <begin position="116"/>
        <end position="155"/>
    </location>
</feature>
<proteinExistence type="predicted"/>
<dbReference type="Proteomes" id="UP001600064">
    <property type="component" value="Unassembled WGS sequence"/>
</dbReference>
<evidence type="ECO:0000256" key="1">
    <source>
        <dbReference type="SAM" id="MobiDB-lite"/>
    </source>
</evidence>
<protein>
    <submittedName>
        <fullName evidence="2">Uncharacterized protein</fullName>
    </submittedName>
</protein>
<keyword evidence="3" id="KW-1185">Reference proteome</keyword>
<feature type="compositionally biased region" description="Low complexity" evidence="1">
    <location>
        <begin position="135"/>
        <end position="148"/>
    </location>
</feature>